<sequence length="114" mass="13556">MMMFDRRLSIVLLCVDERCYSIKGIRGPLYIALMTSRTFQNMSHSWIVSCIIEAWNILEYESYIVRLHHRTMEHSRMESPSRTFQDGISWNLLESSGIFWNLLEHSRIESPRIS</sequence>
<dbReference type="Proteomes" id="UP001590950">
    <property type="component" value="Unassembled WGS sequence"/>
</dbReference>
<name>A0ABR3ZX61_9LECA</name>
<evidence type="ECO:0000313" key="1">
    <source>
        <dbReference type="EMBL" id="KAL2037338.1"/>
    </source>
</evidence>
<proteinExistence type="predicted"/>
<evidence type="ECO:0000313" key="2">
    <source>
        <dbReference type="Proteomes" id="UP001590950"/>
    </source>
</evidence>
<organism evidence="1 2">
    <name type="scientific">Stereocaulon virgatum</name>
    <dbReference type="NCBI Taxonomy" id="373712"/>
    <lineage>
        <taxon>Eukaryota</taxon>
        <taxon>Fungi</taxon>
        <taxon>Dikarya</taxon>
        <taxon>Ascomycota</taxon>
        <taxon>Pezizomycotina</taxon>
        <taxon>Lecanoromycetes</taxon>
        <taxon>OSLEUM clade</taxon>
        <taxon>Lecanoromycetidae</taxon>
        <taxon>Lecanorales</taxon>
        <taxon>Lecanorineae</taxon>
        <taxon>Stereocaulaceae</taxon>
        <taxon>Stereocaulon</taxon>
    </lineage>
</organism>
<protein>
    <submittedName>
        <fullName evidence="1">Uncharacterized protein</fullName>
    </submittedName>
</protein>
<keyword evidence="2" id="KW-1185">Reference proteome</keyword>
<comment type="caution">
    <text evidence="1">The sequence shown here is derived from an EMBL/GenBank/DDBJ whole genome shotgun (WGS) entry which is preliminary data.</text>
</comment>
<dbReference type="EMBL" id="JBEFKJ010000041">
    <property type="protein sequence ID" value="KAL2037338.1"/>
    <property type="molecule type" value="Genomic_DNA"/>
</dbReference>
<gene>
    <name evidence="1" type="ORF">N7G274_009823</name>
</gene>
<accession>A0ABR3ZX61</accession>
<reference evidence="1 2" key="1">
    <citation type="submission" date="2024-09" db="EMBL/GenBank/DDBJ databases">
        <title>Rethinking Asexuality: The Enigmatic Case of Functional Sexual Genes in Lepraria (Stereocaulaceae).</title>
        <authorList>
            <person name="Doellman M."/>
            <person name="Sun Y."/>
            <person name="Barcenas-Pena A."/>
            <person name="Lumbsch H.T."/>
            <person name="Grewe F."/>
        </authorList>
    </citation>
    <scope>NUCLEOTIDE SEQUENCE [LARGE SCALE GENOMIC DNA]</scope>
    <source>
        <strain evidence="1 2">Mercado 3170</strain>
    </source>
</reference>